<evidence type="ECO:0000256" key="1">
    <source>
        <dbReference type="ARBA" id="ARBA00004141"/>
    </source>
</evidence>
<dbReference type="AlphaFoldDB" id="A0A1I6FTZ3"/>
<dbReference type="Pfam" id="PF01226">
    <property type="entry name" value="Form_Nir_trans"/>
    <property type="match status" value="1"/>
</dbReference>
<dbReference type="PANTHER" id="PTHR30520:SF2">
    <property type="entry name" value="INNER MEMBRANE PROTEIN YFDC"/>
    <property type="match status" value="1"/>
</dbReference>
<evidence type="ECO:0000256" key="5">
    <source>
        <dbReference type="SAM" id="Phobius"/>
    </source>
</evidence>
<sequence>MPETDGGENFSSGSEQTTRRSILAEQIEEGIGELERPSGGLLLSALSAGLDVGFGPFLMVTVATLASGVWTEATMSIVLANLYAVGFIFVVLGRSELFTEHTTLAVLPVIDGRASLSELGRLWGLVYAGNIVGASLFAGIVVLVAPAYGIVDPSAFVDIGKKLVGHPPLVMLSAAILAGWLMGLLSWLVAAAQETISRVFFVWIIATTIGIAHLPHSIAGTVEVLAAVLVDPAMGFATFGEFLVLSTAGNAIGGSVFVALLKYGHVVREA</sequence>
<dbReference type="PANTHER" id="PTHR30520">
    <property type="entry name" value="FORMATE TRANSPORTER-RELATED"/>
    <property type="match status" value="1"/>
</dbReference>
<keyword evidence="3 5" id="KW-1133">Transmembrane helix</keyword>
<evidence type="ECO:0000256" key="4">
    <source>
        <dbReference type="ARBA" id="ARBA00023136"/>
    </source>
</evidence>
<evidence type="ECO:0000256" key="2">
    <source>
        <dbReference type="ARBA" id="ARBA00022692"/>
    </source>
</evidence>
<gene>
    <name evidence="6" type="ORF">SAMN04488124_0294</name>
</gene>
<dbReference type="STRING" id="555875.SAMN04488124_0294"/>
<dbReference type="RefSeq" id="WP_089876080.1">
    <property type="nucleotide sequence ID" value="NZ_FOYS01000001.1"/>
</dbReference>
<dbReference type="OrthoDB" id="117182at2157"/>
<dbReference type="GO" id="GO:0005886">
    <property type="term" value="C:plasma membrane"/>
    <property type="evidence" value="ECO:0007669"/>
    <property type="project" value="TreeGrafter"/>
</dbReference>
<organism evidence="6 7">
    <name type="scientific">Halogeometricum limi</name>
    <dbReference type="NCBI Taxonomy" id="555875"/>
    <lineage>
        <taxon>Archaea</taxon>
        <taxon>Methanobacteriati</taxon>
        <taxon>Methanobacteriota</taxon>
        <taxon>Stenosarchaea group</taxon>
        <taxon>Halobacteria</taxon>
        <taxon>Halobacteriales</taxon>
        <taxon>Haloferacaceae</taxon>
        <taxon>Halogeometricum</taxon>
    </lineage>
</organism>
<feature type="transmembrane region" description="Helical" evidence="5">
    <location>
        <begin position="169"/>
        <end position="192"/>
    </location>
</feature>
<keyword evidence="4 5" id="KW-0472">Membrane</keyword>
<dbReference type="Proteomes" id="UP000243250">
    <property type="component" value="Unassembled WGS sequence"/>
</dbReference>
<name>A0A1I6FTZ3_9EURY</name>
<dbReference type="InterPro" id="IPR023271">
    <property type="entry name" value="Aquaporin-like"/>
</dbReference>
<reference evidence="7" key="1">
    <citation type="submission" date="2016-10" db="EMBL/GenBank/DDBJ databases">
        <authorList>
            <person name="Varghese N."/>
            <person name="Submissions S."/>
        </authorList>
    </citation>
    <scope>NUCLEOTIDE SEQUENCE [LARGE SCALE GENOMIC DNA]</scope>
    <source>
        <strain evidence="7">CGMCC 1.8711</strain>
    </source>
</reference>
<accession>A0A1I6FTZ3</accession>
<feature type="transmembrane region" description="Helical" evidence="5">
    <location>
        <begin position="41"/>
        <end position="67"/>
    </location>
</feature>
<dbReference type="InterPro" id="IPR000292">
    <property type="entry name" value="For/NO2_transpt"/>
</dbReference>
<keyword evidence="2 5" id="KW-0812">Transmembrane</keyword>
<feature type="transmembrane region" description="Helical" evidence="5">
    <location>
        <begin position="199"/>
        <end position="219"/>
    </location>
</feature>
<evidence type="ECO:0000313" key="7">
    <source>
        <dbReference type="Proteomes" id="UP000243250"/>
    </source>
</evidence>
<dbReference type="GO" id="GO:0015499">
    <property type="term" value="F:formate transmembrane transporter activity"/>
    <property type="evidence" value="ECO:0007669"/>
    <property type="project" value="TreeGrafter"/>
</dbReference>
<keyword evidence="7" id="KW-1185">Reference proteome</keyword>
<protein>
    <submittedName>
        <fullName evidence="6">Formate/nitrite transporter FocA, FNT family</fullName>
    </submittedName>
</protein>
<proteinExistence type="predicted"/>
<comment type="subcellular location">
    <subcellularLocation>
        <location evidence="1">Membrane</location>
        <topology evidence="1">Multi-pass membrane protein</topology>
    </subcellularLocation>
</comment>
<feature type="transmembrane region" description="Helical" evidence="5">
    <location>
        <begin position="122"/>
        <end position="149"/>
    </location>
</feature>
<evidence type="ECO:0000313" key="6">
    <source>
        <dbReference type="EMBL" id="SFR33393.1"/>
    </source>
</evidence>
<dbReference type="EMBL" id="FOYS01000001">
    <property type="protein sequence ID" value="SFR33393.1"/>
    <property type="molecule type" value="Genomic_DNA"/>
</dbReference>
<feature type="transmembrane region" description="Helical" evidence="5">
    <location>
        <begin position="239"/>
        <end position="261"/>
    </location>
</feature>
<dbReference type="Gene3D" id="1.20.1080.10">
    <property type="entry name" value="Glycerol uptake facilitator protein"/>
    <property type="match status" value="1"/>
</dbReference>
<evidence type="ECO:0000256" key="3">
    <source>
        <dbReference type="ARBA" id="ARBA00022989"/>
    </source>
</evidence>
<feature type="transmembrane region" description="Helical" evidence="5">
    <location>
        <begin position="73"/>
        <end position="92"/>
    </location>
</feature>